<proteinExistence type="predicted"/>
<reference evidence="4" key="1">
    <citation type="submission" date="2014-11" db="EMBL/GenBank/DDBJ databases">
        <authorList>
            <person name="Otto D Thomas"/>
            <person name="Naeem Raeece"/>
        </authorList>
    </citation>
    <scope>NUCLEOTIDE SEQUENCE</scope>
</reference>
<dbReference type="InterPro" id="IPR002735">
    <property type="entry name" value="Transl_init_fac_IF2/IF5_dom"/>
</dbReference>
<protein>
    <recommendedName>
        <fullName evidence="3">W2 domain-containing protein</fullName>
    </recommendedName>
</protein>
<dbReference type="Pfam" id="PF01873">
    <property type="entry name" value="eIF-5_eIF-2B"/>
    <property type="match status" value="1"/>
</dbReference>
<dbReference type="GO" id="GO:0000166">
    <property type="term" value="F:nucleotide binding"/>
    <property type="evidence" value="ECO:0007669"/>
    <property type="project" value="UniProtKB-KW"/>
</dbReference>
<name>A0A0G4I9L6_9ALVE</name>
<dbReference type="PROSITE" id="PS51363">
    <property type="entry name" value="W2"/>
    <property type="match status" value="1"/>
</dbReference>
<evidence type="ECO:0000256" key="1">
    <source>
        <dbReference type="ARBA" id="ARBA00022741"/>
    </source>
</evidence>
<dbReference type="InterPro" id="IPR003307">
    <property type="entry name" value="W2_domain"/>
</dbReference>
<dbReference type="PANTHER" id="PTHR23001">
    <property type="entry name" value="EUKARYOTIC TRANSLATION INITIATION FACTOR"/>
    <property type="match status" value="1"/>
</dbReference>
<organism evidence="4">
    <name type="scientific">Chromera velia CCMP2878</name>
    <dbReference type="NCBI Taxonomy" id="1169474"/>
    <lineage>
        <taxon>Eukaryota</taxon>
        <taxon>Sar</taxon>
        <taxon>Alveolata</taxon>
        <taxon>Colpodellida</taxon>
        <taxon>Chromeraceae</taxon>
        <taxon>Chromera</taxon>
    </lineage>
</organism>
<dbReference type="VEuPathDB" id="CryptoDB:Cvel_2056"/>
<dbReference type="PhylomeDB" id="A0A0G4I9L6"/>
<gene>
    <name evidence="4" type="ORF">Cvel_2056</name>
</gene>
<dbReference type="GO" id="GO:0005829">
    <property type="term" value="C:cytosol"/>
    <property type="evidence" value="ECO:0007669"/>
    <property type="project" value="TreeGrafter"/>
</dbReference>
<feature type="compositionally biased region" description="Basic and acidic residues" evidence="2">
    <location>
        <begin position="236"/>
        <end position="245"/>
    </location>
</feature>
<evidence type="ECO:0000313" key="4">
    <source>
        <dbReference type="EMBL" id="CEM53850.1"/>
    </source>
</evidence>
<feature type="compositionally biased region" description="Low complexity" evidence="2">
    <location>
        <begin position="212"/>
        <end position="233"/>
    </location>
</feature>
<feature type="compositionally biased region" description="Acidic residues" evidence="2">
    <location>
        <begin position="461"/>
        <end position="473"/>
    </location>
</feature>
<feature type="compositionally biased region" description="Basic residues" evidence="2">
    <location>
        <begin position="198"/>
        <end position="211"/>
    </location>
</feature>
<dbReference type="InterPro" id="IPR016189">
    <property type="entry name" value="Transl_init_fac_IF2/IF5_N"/>
</dbReference>
<evidence type="ECO:0000259" key="3">
    <source>
        <dbReference type="PROSITE" id="PS51363"/>
    </source>
</evidence>
<dbReference type="GO" id="GO:0071074">
    <property type="term" value="F:eukaryotic initiation factor eIF2 binding"/>
    <property type="evidence" value="ECO:0007669"/>
    <property type="project" value="TreeGrafter"/>
</dbReference>
<dbReference type="GO" id="GO:0005092">
    <property type="term" value="F:GDP-dissociation inhibitor activity"/>
    <property type="evidence" value="ECO:0007669"/>
    <property type="project" value="TreeGrafter"/>
</dbReference>
<dbReference type="Gene3D" id="3.30.30.170">
    <property type="match status" value="1"/>
</dbReference>
<dbReference type="EMBL" id="CDMZ01005732">
    <property type="protein sequence ID" value="CEM53850.1"/>
    <property type="molecule type" value="Genomic_DNA"/>
</dbReference>
<keyword evidence="1" id="KW-0547">Nucleotide-binding</keyword>
<dbReference type="SMART" id="SM00653">
    <property type="entry name" value="eIF2B_5"/>
    <property type="match status" value="1"/>
</dbReference>
<dbReference type="PANTHER" id="PTHR23001:SF7">
    <property type="entry name" value="EUKARYOTIC TRANSLATION INITIATION FACTOR 5"/>
    <property type="match status" value="1"/>
</dbReference>
<dbReference type="Pfam" id="PF02020">
    <property type="entry name" value="W2"/>
    <property type="match status" value="1"/>
</dbReference>
<dbReference type="AlphaFoldDB" id="A0A0G4I9L6"/>
<dbReference type="SUPFAM" id="SSF100966">
    <property type="entry name" value="Translation initiation factor 2 beta, aIF2beta, N-terminal domain"/>
    <property type="match status" value="1"/>
</dbReference>
<dbReference type="InterPro" id="IPR045196">
    <property type="entry name" value="IF2/IF5"/>
</dbReference>
<sequence>MINIPCGKAVGDPHFRYRMPPLEVKQEGKRTRIVNLAEVAKALRRPAFYLLKWFSFERGTSQREDSLAGLHSSRELKESLDRFIQIFVICPGCDGPEMDLQVCSRGRGLRANCNGCGYQGPLIGKAYTGTALKLCGYAEKNPPEKRLSTVGGEKSKEEKRAEKAANQKAAAAKSIKKKNPEVVESVSGEDVGGEGGKKGKKEKQKKSKKKSSSSSSVSSSSSGEKAGSVAVSSHESQTKKKKEDIEVPSSEEDDHDVLTFTSPRIQETVSALRVSLCNPECNDSLLQPSDRVSLNTVAVFVEKLINHQLSTGFDARLRFFILLSALFGGGEGEGEGGETSRFCAESVKERMPFLKGNSDLPLSERGLLEALVAFSFLESPSSFEQKGRRPSPLCLIVKELYDTDLVSETAVVEFFQAETEMETGVSEVGVEMQTEEAEEVLVKNARRRGVTALQPLLQWFEEQEEEEEEEEDSSSDKEE</sequence>
<feature type="region of interest" description="Disordered" evidence="2">
    <location>
        <begin position="143"/>
        <end position="261"/>
    </location>
</feature>
<evidence type="ECO:0000256" key="2">
    <source>
        <dbReference type="SAM" id="MobiDB-lite"/>
    </source>
</evidence>
<dbReference type="GO" id="GO:0001732">
    <property type="term" value="P:formation of cytoplasmic translation initiation complex"/>
    <property type="evidence" value="ECO:0007669"/>
    <property type="project" value="TreeGrafter"/>
</dbReference>
<dbReference type="Gene3D" id="1.25.40.180">
    <property type="match status" value="1"/>
</dbReference>
<feature type="domain" description="W2" evidence="3">
    <location>
        <begin position="278"/>
        <end position="470"/>
    </location>
</feature>
<accession>A0A0G4I9L6</accession>
<feature type="compositionally biased region" description="Basic and acidic residues" evidence="2">
    <location>
        <begin position="143"/>
        <end position="165"/>
    </location>
</feature>
<feature type="region of interest" description="Disordered" evidence="2">
    <location>
        <begin position="460"/>
        <end position="479"/>
    </location>
</feature>
<dbReference type="GO" id="GO:0003743">
    <property type="term" value="F:translation initiation factor activity"/>
    <property type="evidence" value="ECO:0007669"/>
    <property type="project" value="InterPro"/>
</dbReference>